<reference evidence="8" key="1">
    <citation type="submission" date="2023-07" db="EMBL/GenBank/DDBJ databases">
        <title>Genome content predicts the carbon catabolic preferences of heterotrophic bacteria.</title>
        <authorList>
            <person name="Gralka M."/>
        </authorList>
    </citation>
    <scope>NUCLEOTIDE SEQUENCE</scope>
    <source>
        <strain evidence="8">I3M17_2</strain>
    </source>
</reference>
<dbReference type="GO" id="GO:0005198">
    <property type="term" value="F:structural molecule activity"/>
    <property type="evidence" value="ECO:0007669"/>
    <property type="project" value="InterPro"/>
</dbReference>
<dbReference type="Proteomes" id="UP001169760">
    <property type="component" value="Unassembled WGS sequence"/>
</dbReference>
<evidence type="ECO:0000256" key="2">
    <source>
        <dbReference type="ARBA" id="ARBA00004613"/>
    </source>
</evidence>
<organism evidence="8 9">
    <name type="scientific">Saccharophagus degradans</name>
    <dbReference type="NCBI Taxonomy" id="86304"/>
    <lineage>
        <taxon>Bacteria</taxon>
        <taxon>Pseudomonadati</taxon>
        <taxon>Pseudomonadota</taxon>
        <taxon>Gammaproteobacteria</taxon>
        <taxon>Cellvibrionales</taxon>
        <taxon>Cellvibrionaceae</taxon>
        <taxon>Saccharophagus</taxon>
    </lineage>
</organism>
<dbReference type="InterPro" id="IPR001029">
    <property type="entry name" value="Flagellin_N"/>
</dbReference>
<dbReference type="GO" id="GO:0005576">
    <property type="term" value="C:extracellular region"/>
    <property type="evidence" value="ECO:0007669"/>
    <property type="project" value="UniProtKB-SubCell"/>
</dbReference>
<evidence type="ECO:0000313" key="9">
    <source>
        <dbReference type="Proteomes" id="UP001169760"/>
    </source>
</evidence>
<dbReference type="PANTHER" id="PTHR42792:SF1">
    <property type="entry name" value="FLAGELLAR HOOK-ASSOCIATED PROTEIN 3"/>
    <property type="match status" value="1"/>
</dbReference>
<evidence type="ECO:0000259" key="7">
    <source>
        <dbReference type="Pfam" id="PF00700"/>
    </source>
</evidence>
<proteinExistence type="inferred from homology"/>
<dbReference type="EMBL" id="JAUOPB010000001">
    <property type="protein sequence ID" value="MDO6420986.1"/>
    <property type="molecule type" value="Genomic_DNA"/>
</dbReference>
<evidence type="ECO:0000259" key="6">
    <source>
        <dbReference type="Pfam" id="PF00669"/>
    </source>
</evidence>
<keyword evidence="4" id="KW-0964">Secreted</keyword>
<comment type="subcellular location">
    <subcellularLocation>
        <location evidence="1">Bacterial flagellum</location>
    </subcellularLocation>
    <subcellularLocation>
        <location evidence="2">Secreted</location>
    </subcellularLocation>
</comment>
<dbReference type="Pfam" id="PF00669">
    <property type="entry name" value="Flagellin_N"/>
    <property type="match status" value="1"/>
</dbReference>
<evidence type="ECO:0000256" key="3">
    <source>
        <dbReference type="ARBA" id="ARBA00005709"/>
    </source>
</evidence>
<dbReference type="Pfam" id="PF00700">
    <property type="entry name" value="Flagellin_C"/>
    <property type="match status" value="1"/>
</dbReference>
<keyword evidence="8" id="KW-0282">Flagellum</keyword>
<dbReference type="InterPro" id="IPR013384">
    <property type="entry name" value="Flagell_FlgL"/>
</dbReference>
<name>A0AAW7X2V7_9GAMM</name>
<feature type="domain" description="Flagellin C-terminal" evidence="7">
    <location>
        <begin position="450"/>
        <end position="526"/>
    </location>
</feature>
<dbReference type="GO" id="GO:0071973">
    <property type="term" value="P:bacterial-type flagellum-dependent cell motility"/>
    <property type="evidence" value="ECO:0007669"/>
    <property type="project" value="InterPro"/>
</dbReference>
<keyword evidence="8" id="KW-0966">Cell projection</keyword>
<dbReference type="GO" id="GO:0009424">
    <property type="term" value="C:bacterial-type flagellum hook"/>
    <property type="evidence" value="ECO:0007669"/>
    <property type="project" value="InterPro"/>
</dbReference>
<feature type="domain" description="Flagellin N-terminal" evidence="6">
    <location>
        <begin position="3"/>
        <end position="140"/>
    </location>
</feature>
<gene>
    <name evidence="8" type="primary">flgL</name>
    <name evidence="8" type="ORF">Q4521_00725</name>
</gene>
<keyword evidence="8" id="KW-0969">Cilium</keyword>
<comment type="similarity">
    <text evidence="3">Belongs to the bacterial flagellin family.</text>
</comment>
<dbReference type="PANTHER" id="PTHR42792">
    <property type="entry name" value="FLAGELLIN"/>
    <property type="match status" value="1"/>
</dbReference>
<evidence type="ECO:0000256" key="5">
    <source>
        <dbReference type="ARBA" id="ARBA00023143"/>
    </source>
</evidence>
<keyword evidence="5" id="KW-0975">Bacterial flagellum</keyword>
<dbReference type="RefSeq" id="WP_303490154.1">
    <property type="nucleotide sequence ID" value="NZ_JAUOPB010000001.1"/>
</dbReference>
<dbReference type="SUPFAM" id="SSF64518">
    <property type="entry name" value="Phase 1 flagellin"/>
    <property type="match status" value="1"/>
</dbReference>
<evidence type="ECO:0000256" key="4">
    <source>
        <dbReference type="ARBA" id="ARBA00022525"/>
    </source>
</evidence>
<evidence type="ECO:0000256" key="1">
    <source>
        <dbReference type="ARBA" id="ARBA00004365"/>
    </source>
</evidence>
<dbReference type="InterPro" id="IPR001492">
    <property type="entry name" value="Flagellin"/>
</dbReference>
<comment type="caution">
    <text evidence="8">The sequence shown here is derived from an EMBL/GenBank/DDBJ whole genome shotgun (WGS) entry which is preliminary data.</text>
</comment>
<protein>
    <submittedName>
        <fullName evidence="8">Flagellar hook-associated protein FlgL</fullName>
    </submittedName>
</protein>
<dbReference type="NCBIfam" id="TIGR02550">
    <property type="entry name" value="flagell_flgL"/>
    <property type="match status" value="1"/>
</dbReference>
<evidence type="ECO:0000313" key="8">
    <source>
        <dbReference type="EMBL" id="MDO6420986.1"/>
    </source>
</evidence>
<dbReference type="AlphaFoldDB" id="A0AAW7X2V7"/>
<sequence>MRISSLQIFNIANSGMADANQAMVKTQEQLSTGKRVSTPSDDPVASTKIIQLTEELANINQYCINSDLAENSIVLQESALEAINNLIVRMQELAVQAGNNATLGSTEYKALAAEVDSRLEELQSLLNTKGPGGDYIFGGYRSTTEPFSGTASTGFSYNGDEGQKFVKIANNTRIAASDSGKKIFVDIPSAENTVRTYPSSNNRSSPPVEVSVGQVFDQEAYDEFYPEDIVISFNHESTVVPAGKNYTATERSTGKVIVANQPFRSGELIELKGVRFAVVGEPASGTAAQAALLNFDADGVDARPIDFTATPETFDITVRGRKETLVLDGPINSAADLSTVLNSAGNGNAAALARLGVVVDATGFNMPAGLEITLSNGSANTNAALGVTSATQSVSTGGVAAVAGDRIFIEATNKQDVLTTLAQMSESMKAYEGGTEDRRSIEKVIASTLKNLSNAQTSISNVTSELGARYNTIDSTRSLHLDSEVVINKFLADLRDVDYAEAATRLSVESLVLQAAQSSFVRVSQLTLFSQL</sequence>
<accession>A0AAW7X2V7</accession>
<dbReference type="InterPro" id="IPR046358">
    <property type="entry name" value="Flagellin_C"/>
</dbReference>
<dbReference type="Gene3D" id="1.20.1330.10">
    <property type="entry name" value="f41 fragment of flagellin, N-terminal domain"/>
    <property type="match status" value="2"/>
</dbReference>